<dbReference type="EMBL" id="QEAM01000697">
    <property type="protein sequence ID" value="TPX36436.1"/>
    <property type="molecule type" value="Genomic_DNA"/>
</dbReference>
<dbReference type="Proteomes" id="UP000320475">
    <property type="component" value="Unassembled WGS sequence"/>
</dbReference>
<feature type="non-terminal residue" evidence="1">
    <location>
        <position position="1"/>
    </location>
</feature>
<proteinExistence type="predicted"/>
<evidence type="ECO:0000313" key="1">
    <source>
        <dbReference type="EMBL" id="TPX36436.1"/>
    </source>
</evidence>
<accession>A0A507CEG9</accession>
<evidence type="ECO:0000313" key="2">
    <source>
        <dbReference type="Proteomes" id="UP000320475"/>
    </source>
</evidence>
<dbReference type="AlphaFoldDB" id="A0A507CEG9"/>
<gene>
    <name evidence="1" type="ORF">SeLEV6574_g08049</name>
</gene>
<protein>
    <submittedName>
        <fullName evidence="1">Uncharacterized protein</fullName>
    </submittedName>
</protein>
<dbReference type="OrthoDB" id="2423903at2759"/>
<reference evidence="1 2" key="1">
    <citation type="journal article" date="2019" name="Sci. Rep.">
        <title>Comparative genomics of chytrid fungi reveal insights into the obligate biotrophic and pathogenic lifestyle of Synchytrium endobioticum.</title>
        <authorList>
            <person name="van de Vossenberg B.T.L.H."/>
            <person name="Warris S."/>
            <person name="Nguyen H.D.T."/>
            <person name="van Gent-Pelzer M.P.E."/>
            <person name="Joly D.L."/>
            <person name="van de Geest H.C."/>
            <person name="Bonants P.J.M."/>
            <person name="Smith D.S."/>
            <person name="Levesque C.A."/>
            <person name="van der Lee T.A.J."/>
        </authorList>
    </citation>
    <scope>NUCLEOTIDE SEQUENCE [LARGE SCALE GENOMIC DNA]</scope>
    <source>
        <strain evidence="1 2">LEV6574</strain>
    </source>
</reference>
<organism evidence="1 2">
    <name type="scientific">Synchytrium endobioticum</name>
    <dbReference type="NCBI Taxonomy" id="286115"/>
    <lineage>
        <taxon>Eukaryota</taxon>
        <taxon>Fungi</taxon>
        <taxon>Fungi incertae sedis</taxon>
        <taxon>Chytridiomycota</taxon>
        <taxon>Chytridiomycota incertae sedis</taxon>
        <taxon>Chytridiomycetes</taxon>
        <taxon>Synchytriales</taxon>
        <taxon>Synchytriaceae</taxon>
        <taxon>Synchytrium</taxon>
    </lineage>
</organism>
<comment type="caution">
    <text evidence="1">The sequence shown here is derived from an EMBL/GenBank/DDBJ whole genome shotgun (WGS) entry which is preliminary data.</text>
</comment>
<dbReference type="VEuPathDB" id="FungiDB:SeMB42_g00420"/>
<name>A0A507CEG9_9FUNG</name>
<sequence length="189" mass="20416">GHDSSVIDFNTIQEDEVHTTDAAGGVGDQESGANALLGEGLDAESLYVVDEINLMMTQLAAALEADFEIEKALGEAVVFIGRVATDTGIIVSKDSEIVCYKSVKTMVRPTRYRGQYVFNVLDKSLALRKLSHYADDLVVLAVVSGNDYESNIPGKAIVTNVRIFQKIKEGRLVKGGDAQRVSPTLSIRP</sequence>